<protein>
    <recommendedName>
        <fullName evidence="1">COMM domain-containing protein 1</fullName>
    </recommendedName>
</protein>
<proteinExistence type="inferred from homology"/>
<evidence type="ECO:0000313" key="4">
    <source>
        <dbReference type="Proteomes" id="UP001165740"/>
    </source>
</evidence>
<dbReference type="OMA" id="MPTAIVE"/>
<dbReference type="GO" id="GO:1902306">
    <property type="term" value="P:negative regulation of sodium ion transmembrane transport"/>
    <property type="evidence" value="ECO:0007669"/>
    <property type="project" value="TreeGrafter"/>
</dbReference>
<evidence type="ECO:0000256" key="2">
    <source>
        <dbReference type="ARBA" id="ARBA00093455"/>
    </source>
</evidence>
<dbReference type="Pfam" id="PF17221">
    <property type="entry name" value="COMMD1_N"/>
    <property type="match status" value="1"/>
</dbReference>
<dbReference type="AlphaFoldDB" id="A0A9W2ZX07"/>
<dbReference type="GO" id="GO:0031398">
    <property type="term" value="P:positive regulation of protein ubiquitination"/>
    <property type="evidence" value="ECO:0007669"/>
    <property type="project" value="TreeGrafter"/>
</dbReference>
<name>A0A9W2ZX07_BIOGL</name>
<dbReference type="InterPro" id="IPR017920">
    <property type="entry name" value="COMM"/>
</dbReference>
<sequence>MTLKMVDDPKRFLALLNGISRRNYLGHSELTDDFLKQEIYPDASEEDFCRICSRVAGLLKSLVSADMDMNQLEVFLTAQMKRKEGTLSEEQAASLRKFWKTNKQKIHESIVSQTMWGNSLQKISWRVDLKSQSRHAEHINTPTAIMELHIADNLNTSKVPEVVRLELDETKLSAMLLNMKDIDDQINKLIKS</sequence>
<comment type="similarity">
    <text evidence="2">Belongs to the COMM domain-containing protein 1 family.</text>
</comment>
<dbReference type="InterPro" id="IPR033776">
    <property type="entry name" value="COMMD1_N"/>
</dbReference>
<gene>
    <name evidence="5" type="primary">LOC106062777</name>
</gene>
<feature type="domain" description="COMM" evidence="3">
    <location>
        <begin position="119"/>
        <end position="190"/>
    </location>
</feature>
<dbReference type="GO" id="GO:0032434">
    <property type="term" value="P:regulation of proteasomal ubiquitin-dependent protein catabolic process"/>
    <property type="evidence" value="ECO:0007669"/>
    <property type="project" value="TreeGrafter"/>
</dbReference>
<dbReference type="Proteomes" id="UP001165740">
    <property type="component" value="Chromosome 3"/>
</dbReference>
<dbReference type="Pfam" id="PF07258">
    <property type="entry name" value="COMM_domain"/>
    <property type="match status" value="1"/>
</dbReference>
<evidence type="ECO:0000313" key="5">
    <source>
        <dbReference type="RefSeq" id="XP_055879505.1"/>
    </source>
</evidence>
<dbReference type="InterPro" id="IPR037351">
    <property type="entry name" value="Murr1"/>
</dbReference>
<reference evidence="5" key="1">
    <citation type="submission" date="2025-08" db="UniProtKB">
        <authorList>
            <consortium name="RefSeq"/>
        </authorList>
    </citation>
    <scope>IDENTIFICATION</scope>
</reference>
<dbReference type="GO" id="GO:2000009">
    <property type="term" value="P:negative regulation of protein localization to cell surface"/>
    <property type="evidence" value="ECO:0007669"/>
    <property type="project" value="TreeGrafter"/>
</dbReference>
<dbReference type="PROSITE" id="PS51269">
    <property type="entry name" value="COMM"/>
    <property type="match status" value="1"/>
</dbReference>
<dbReference type="GeneID" id="106062777"/>
<accession>A0A9W2ZX07</accession>
<keyword evidence="4" id="KW-1185">Reference proteome</keyword>
<dbReference type="GO" id="GO:0055070">
    <property type="term" value="P:copper ion homeostasis"/>
    <property type="evidence" value="ECO:0007669"/>
    <property type="project" value="InterPro"/>
</dbReference>
<dbReference type="GO" id="GO:0005768">
    <property type="term" value="C:endosome"/>
    <property type="evidence" value="ECO:0007669"/>
    <property type="project" value="TreeGrafter"/>
</dbReference>
<dbReference type="OrthoDB" id="10251426at2759"/>
<dbReference type="PANTHER" id="PTHR21199">
    <property type="entry name" value="COMM DOMAIN-CONTAINING PROTEIN 1"/>
    <property type="match status" value="1"/>
</dbReference>
<organism evidence="4 5">
    <name type="scientific">Biomphalaria glabrata</name>
    <name type="common">Bloodfluke planorb</name>
    <name type="synonym">Freshwater snail</name>
    <dbReference type="NCBI Taxonomy" id="6526"/>
    <lineage>
        <taxon>Eukaryota</taxon>
        <taxon>Metazoa</taxon>
        <taxon>Spiralia</taxon>
        <taxon>Lophotrochozoa</taxon>
        <taxon>Mollusca</taxon>
        <taxon>Gastropoda</taxon>
        <taxon>Heterobranchia</taxon>
        <taxon>Euthyneura</taxon>
        <taxon>Panpulmonata</taxon>
        <taxon>Hygrophila</taxon>
        <taxon>Lymnaeoidea</taxon>
        <taxon>Planorbidae</taxon>
        <taxon>Biomphalaria</taxon>
    </lineage>
</organism>
<dbReference type="RefSeq" id="XP_055879505.1">
    <property type="nucleotide sequence ID" value="XM_056023530.1"/>
</dbReference>
<evidence type="ECO:0000256" key="1">
    <source>
        <dbReference type="ARBA" id="ARBA00016551"/>
    </source>
</evidence>
<evidence type="ECO:0000259" key="3">
    <source>
        <dbReference type="PROSITE" id="PS51269"/>
    </source>
</evidence>
<dbReference type="PANTHER" id="PTHR21199:SF1">
    <property type="entry name" value="COMM DOMAIN-CONTAINING PROTEIN 1"/>
    <property type="match status" value="1"/>
</dbReference>